<dbReference type="InterPro" id="IPR024588">
    <property type="entry name" value="YejM_N"/>
</dbReference>
<dbReference type="FunFam" id="3.40.720.10:FF:000076">
    <property type="entry name" value="Phosphoglycerol transferase MdoB-like protein, alkaline phosphatase superfamily"/>
    <property type="match status" value="1"/>
</dbReference>
<evidence type="ECO:0000256" key="1">
    <source>
        <dbReference type="SAM" id="Phobius"/>
    </source>
</evidence>
<dbReference type="EMBL" id="CP076643">
    <property type="protein sequence ID" value="QXO17655.1"/>
    <property type="molecule type" value="Genomic_DNA"/>
</dbReference>
<feature type="transmembrane region" description="Helical" evidence="1">
    <location>
        <begin position="161"/>
        <end position="181"/>
    </location>
</feature>
<proteinExistence type="predicted"/>
<dbReference type="InterPro" id="IPR052701">
    <property type="entry name" value="GAG_Ulvan_Degrading_Sulfatases"/>
</dbReference>
<dbReference type="PIRSF" id="PIRSF004950">
    <property type="entry name" value="Mmb_sulf_HI0842"/>
    <property type="match status" value="1"/>
</dbReference>
<keyword evidence="1" id="KW-0472">Membrane</keyword>
<evidence type="ECO:0000313" key="5">
    <source>
        <dbReference type="Proteomes" id="UP000694232"/>
    </source>
</evidence>
<dbReference type="RefSeq" id="WP_218562662.1">
    <property type="nucleotide sequence ID" value="NZ_CP076643.1"/>
</dbReference>
<accession>A0A975YNL2</accession>
<keyword evidence="5" id="KW-1185">Reference proteome</keyword>
<dbReference type="Pfam" id="PF00884">
    <property type="entry name" value="Sulfatase"/>
    <property type="match status" value="1"/>
</dbReference>
<dbReference type="InterPro" id="IPR012159">
    <property type="entry name" value="YejM-like"/>
</dbReference>
<feature type="domain" description="Sulfatase N-terminal" evidence="2">
    <location>
        <begin position="255"/>
        <end position="532"/>
    </location>
</feature>
<feature type="transmembrane region" description="Helical" evidence="1">
    <location>
        <begin position="52"/>
        <end position="72"/>
    </location>
</feature>
<dbReference type="Pfam" id="PF11893">
    <property type="entry name" value="DUF3413"/>
    <property type="match status" value="1"/>
</dbReference>
<dbReference type="PANTHER" id="PTHR43751">
    <property type="entry name" value="SULFATASE"/>
    <property type="match status" value="1"/>
</dbReference>
<reference evidence="4" key="1">
    <citation type="submission" date="2021-06" db="EMBL/GenBank/DDBJ databases">
        <title>Vibrio nov. sp., novel gut bacterium isolated from Yellow Sea oyster.</title>
        <authorList>
            <person name="Muhammad N."/>
            <person name="Nguyen T.H."/>
            <person name="Lee Y.-J."/>
            <person name="Ko J."/>
            <person name="Kim S.-G."/>
        </authorList>
    </citation>
    <scope>NUCLEOTIDE SEQUENCE</scope>
    <source>
        <strain evidence="4">OG9-811</strain>
    </source>
</reference>
<dbReference type="AlphaFoldDB" id="A0A975YNL2"/>
<evidence type="ECO:0000313" key="4">
    <source>
        <dbReference type="EMBL" id="QXO17655.1"/>
    </source>
</evidence>
<feature type="transmembrane region" description="Helical" evidence="1">
    <location>
        <begin position="12"/>
        <end position="32"/>
    </location>
</feature>
<gene>
    <name evidence="4" type="ORF">KNV97_20280</name>
</gene>
<feature type="domain" description="Inner membrane protein YejM N-terminal" evidence="3">
    <location>
        <begin position="4"/>
        <end position="243"/>
    </location>
</feature>
<dbReference type="KEGG" id="vos:KNV97_20280"/>
<protein>
    <submittedName>
        <fullName evidence="4">DUF3413 domain-containing protein</fullName>
    </submittedName>
</protein>
<dbReference type="InterPro" id="IPR000917">
    <property type="entry name" value="Sulfatase_N"/>
</dbReference>
<sequence length="615" mass="70952">MLLNVRHKVRWLLSQFVLNVVLLSVLGLPYLTWMITPQHDWLAKLYLLTTQIGWFGLFALAISLAMLALSWLPGRWLKCIATLITWLASVLLIVDVQVYQQYRFHLSGFVWELLIEGGDEVISLSWYTLLMAGMIVLGLGLASLVVSVLSSKLARTQLRWTRYACAIWFACLLTSQSIHMWRDANYDSVVPSYSYHWPLYYPLTAKRFFHKMGWIDIQAAREENLTLAQPQSSNLNYPLHPLSYEKSTQQPKQQPNILFIAIDTWRYDDANPQVTPHISQFAQRSLRFQQHVSGGNSTQAGIFSLFYGLPATYWNAFLSAQQRPALMDALQAQDYQFAIYAAAPLNSPPFDRTVFNGVENLRIDTPADTSPQRDARITDDFIDFLHTRDSSKPYFGFLFYDSAHATDFPADMPLHFSPSWERVDHIKLNNDFDPEPYRNRYRNALYYIDTQVERVLKSLQARGELDHTIVVITSDHGQEFNDNHQNYWGHGSNYSMAQIHVPLYIYVPGRESKDIRWKTTHQDIAPTFMQRTLGVSNPVSDYSVGYDLFDTQRDRDWLLIGSYFNYAMVADDEIMVTYPSGSVQTMTPQLEPKAQHSFTSSDLMQALTQMNRFLK</sequence>
<keyword evidence="1" id="KW-1133">Transmembrane helix</keyword>
<keyword evidence="1" id="KW-0812">Transmembrane</keyword>
<name>A0A975YNL2_9VIBR</name>
<dbReference type="Proteomes" id="UP000694232">
    <property type="component" value="Chromosome 1"/>
</dbReference>
<evidence type="ECO:0000259" key="2">
    <source>
        <dbReference type="Pfam" id="PF00884"/>
    </source>
</evidence>
<evidence type="ECO:0000259" key="3">
    <source>
        <dbReference type="Pfam" id="PF11893"/>
    </source>
</evidence>
<dbReference type="PANTHER" id="PTHR43751:SF3">
    <property type="entry name" value="SULFATASE N-TERMINAL DOMAIN-CONTAINING PROTEIN"/>
    <property type="match status" value="1"/>
</dbReference>
<organism evidence="4 5">
    <name type="scientific">Vibrio ostreae</name>
    <dbReference type="NCBI Taxonomy" id="2841925"/>
    <lineage>
        <taxon>Bacteria</taxon>
        <taxon>Pseudomonadati</taxon>
        <taxon>Pseudomonadota</taxon>
        <taxon>Gammaproteobacteria</taxon>
        <taxon>Vibrionales</taxon>
        <taxon>Vibrionaceae</taxon>
        <taxon>Vibrio</taxon>
    </lineage>
</organism>
<feature type="transmembrane region" description="Helical" evidence="1">
    <location>
        <begin position="126"/>
        <end position="149"/>
    </location>
</feature>
<feature type="transmembrane region" description="Helical" evidence="1">
    <location>
        <begin position="79"/>
        <end position="99"/>
    </location>
</feature>
<dbReference type="CDD" id="cd16148">
    <property type="entry name" value="sulfatase_like"/>
    <property type="match status" value="1"/>
</dbReference>